<reference evidence="1 2" key="1">
    <citation type="journal article" date="2021" name="Commun. Biol.">
        <title>Genomic insights into the host specific adaptation of the Pneumocystis genus.</title>
        <authorList>
            <person name="Cisse O.H."/>
            <person name="Ma L."/>
            <person name="Dekker J.P."/>
            <person name="Khil P.P."/>
            <person name="Youn J.-H."/>
            <person name="Brenchley J.M."/>
            <person name="Blair R."/>
            <person name="Pahar B."/>
            <person name="Chabe M."/>
            <person name="Van Rompay K.K.A."/>
            <person name="Keesler R."/>
            <person name="Sukura A."/>
            <person name="Hirsch V."/>
            <person name="Kutty G."/>
            <person name="Liu Y."/>
            <person name="Peng L."/>
            <person name="Chen J."/>
            <person name="Song J."/>
            <person name="Weissenbacher-Lang C."/>
            <person name="Xu J."/>
            <person name="Upham N.S."/>
            <person name="Stajich J.E."/>
            <person name="Cuomo C.A."/>
            <person name="Cushion M.T."/>
            <person name="Kovacs J.A."/>
        </authorList>
    </citation>
    <scope>NUCLEOTIDE SEQUENCE [LARGE SCALE GENOMIC DNA]</scope>
    <source>
        <strain evidence="1 2">RABM</strain>
    </source>
</reference>
<proteinExistence type="predicted"/>
<accession>A0ACB7CDF9</accession>
<evidence type="ECO:0000313" key="2">
    <source>
        <dbReference type="Proteomes" id="UP000768646"/>
    </source>
</evidence>
<protein>
    <submittedName>
        <fullName evidence="1">Uncharacterized protein</fullName>
    </submittedName>
</protein>
<gene>
    <name evidence="1" type="ORF">PORY_000716</name>
</gene>
<comment type="caution">
    <text evidence="1">The sequence shown here is derived from an EMBL/GenBank/DDBJ whole genome shotgun (WGS) entry which is preliminary data.</text>
</comment>
<organism evidence="1 2">
    <name type="scientific">Pneumocystis oryctolagi</name>
    <dbReference type="NCBI Taxonomy" id="42067"/>
    <lineage>
        <taxon>Eukaryota</taxon>
        <taxon>Fungi</taxon>
        <taxon>Dikarya</taxon>
        <taxon>Ascomycota</taxon>
        <taxon>Taphrinomycotina</taxon>
        <taxon>Pneumocystomycetes</taxon>
        <taxon>Pneumocystaceae</taxon>
        <taxon>Pneumocystis</taxon>
    </lineage>
</organism>
<evidence type="ECO:0000313" key="1">
    <source>
        <dbReference type="EMBL" id="KAG4305806.1"/>
    </source>
</evidence>
<feature type="non-terminal residue" evidence="1">
    <location>
        <position position="1"/>
    </location>
</feature>
<name>A0ACB7CDF9_9ASCO</name>
<sequence length="106" mass="12112">SKLTMYTGKLKDQITDILKPLKSKPNANIQINQNSTNFNTYQISKSKSQIEHQEKNNNTNSINLKKSIKHKKTEEGFTIYSEKELKIGRGKDTPECPFDCDCCNSL</sequence>
<dbReference type="EMBL" id="JABTEG010000002">
    <property type="protein sequence ID" value="KAG4305806.1"/>
    <property type="molecule type" value="Genomic_DNA"/>
</dbReference>
<keyword evidence="2" id="KW-1185">Reference proteome</keyword>
<dbReference type="Proteomes" id="UP000768646">
    <property type="component" value="Unassembled WGS sequence"/>
</dbReference>